<name>A0A816LXC7_9BILA</name>
<evidence type="ECO:0000313" key="2">
    <source>
        <dbReference type="EMBL" id="CAF1977900.1"/>
    </source>
</evidence>
<accession>A0A816LXC7</accession>
<gene>
    <name evidence="3" type="ORF">OVN521_LOCUS26152</name>
    <name evidence="2" type="ORF">WKI299_LOCUS3634</name>
</gene>
<organism evidence="2 4">
    <name type="scientific">Rotaria magnacalcarata</name>
    <dbReference type="NCBI Taxonomy" id="392030"/>
    <lineage>
        <taxon>Eukaryota</taxon>
        <taxon>Metazoa</taxon>
        <taxon>Spiralia</taxon>
        <taxon>Gnathifera</taxon>
        <taxon>Rotifera</taxon>
        <taxon>Eurotatoria</taxon>
        <taxon>Bdelloidea</taxon>
        <taxon>Philodinida</taxon>
        <taxon>Philodinidae</taxon>
        <taxon>Rotaria</taxon>
    </lineage>
</organism>
<dbReference type="EMBL" id="CAJOBG010006756">
    <property type="protein sequence ID" value="CAF4196581.1"/>
    <property type="molecule type" value="Genomic_DNA"/>
</dbReference>
<dbReference type="EMBL" id="CAJNRF010000723">
    <property type="protein sequence ID" value="CAF1977900.1"/>
    <property type="molecule type" value="Genomic_DNA"/>
</dbReference>
<proteinExistence type="predicted"/>
<dbReference type="Proteomes" id="UP000663866">
    <property type="component" value="Unassembled WGS sequence"/>
</dbReference>
<dbReference type="AlphaFoldDB" id="A0A816LXC7"/>
<keyword evidence="5" id="KW-1185">Reference proteome</keyword>
<feature type="compositionally biased region" description="Basic residues" evidence="1">
    <location>
        <begin position="469"/>
        <end position="482"/>
    </location>
</feature>
<evidence type="ECO:0000256" key="1">
    <source>
        <dbReference type="SAM" id="MobiDB-lite"/>
    </source>
</evidence>
<comment type="caution">
    <text evidence="2">The sequence shown here is derived from an EMBL/GenBank/DDBJ whole genome shotgun (WGS) entry which is preliminary data.</text>
</comment>
<evidence type="ECO:0000313" key="3">
    <source>
        <dbReference type="EMBL" id="CAF4196581.1"/>
    </source>
</evidence>
<feature type="region of interest" description="Disordered" evidence="1">
    <location>
        <begin position="463"/>
        <end position="482"/>
    </location>
</feature>
<dbReference type="Proteomes" id="UP000663856">
    <property type="component" value="Unassembled WGS sequence"/>
</dbReference>
<reference evidence="2" key="1">
    <citation type="submission" date="2021-02" db="EMBL/GenBank/DDBJ databases">
        <authorList>
            <person name="Nowell W R."/>
        </authorList>
    </citation>
    <scope>NUCLEOTIDE SEQUENCE</scope>
</reference>
<sequence>MNNIFNNQQNYKKFYDRNRPEKYYSISDQVLKRIPTQPSKLGELYSNPMIIIKKQHSTYFVQDLDNKKIYQISLFAICYIMNTRNPSQTISKLQAKHKKESIYATLFSPYQSPYTYQIYFINQSTSSRDLDYLIDVVQTSTDFILDTESVFKSNVPALIRKYFLQSTRLQSPLLLVEIQHLPHHSIILFSQLKKLFYFMFNTKSHFYSWGQLTNELRSFSSCPLFTFPLRVVTHDLQGQFKSWFNNWITSYDSTSINESITTDDVVIVNAPTYDPHLLLPTSIMNKKKFNSHESWSLQDAILYIFGLHLSKRETLRQWAIGLDINLPTCDRSFSVNYRQKLINYACLDCVSVAHINLFMHQSELPLDLTFVQEQIMSGEYFVPTKQNVASTIFQIDDDSSSSSFEQLDEQVVAVHVPNDRHQSMPLITSMDSPHLLSESLLELPPDEAITNFNSHSVECFPHKRSTDAKRRKNQKSSLRHRRNRYHHEIIRPANMKITSIKQLLHGFKQLYEQIIPADMLV</sequence>
<evidence type="ECO:0000313" key="4">
    <source>
        <dbReference type="Proteomes" id="UP000663856"/>
    </source>
</evidence>
<protein>
    <submittedName>
        <fullName evidence="2">Uncharacterized protein</fullName>
    </submittedName>
</protein>
<evidence type="ECO:0000313" key="5">
    <source>
        <dbReference type="Proteomes" id="UP000663866"/>
    </source>
</evidence>